<proteinExistence type="inferred from homology"/>
<gene>
    <name evidence="5" type="ORF">METZ01_LOCUS355109</name>
</gene>
<dbReference type="SUPFAM" id="SSF52518">
    <property type="entry name" value="Thiamin diphosphate-binding fold (THDP-binding)"/>
    <property type="match status" value="1"/>
</dbReference>
<dbReference type="Gene3D" id="3.40.50.970">
    <property type="match status" value="1"/>
</dbReference>
<reference evidence="5" key="1">
    <citation type="submission" date="2018-05" db="EMBL/GenBank/DDBJ databases">
        <authorList>
            <person name="Lanie J.A."/>
            <person name="Ng W.-L."/>
            <person name="Kazmierczak K.M."/>
            <person name="Andrzejewski T.M."/>
            <person name="Davidsen T.M."/>
            <person name="Wayne K.J."/>
            <person name="Tettelin H."/>
            <person name="Glass J.I."/>
            <person name="Rusch D."/>
            <person name="Podicherti R."/>
            <person name="Tsui H.-C.T."/>
            <person name="Winkler M.E."/>
        </authorList>
    </citation>
    <scope>NUCLEOTIDE SEQUENCE</scope>
</reference>
<dbReference type="CDD" id="cd02012">
    <property type="entry name" value="TPP_TK"/>
    <property type="match status" value="1"/>
</dbReference>
<evidence type="ECO:0000256" key="1">
    <source>
        <dbReference type="ARBA" id="ARBA00001964"/>
    </source>
</evidence>
<protein>
    <recommendedName>
        <fullName evidence="4">Transketolase N-terminal domain-containing protein</fullName>
    </recommendedName>
</protein>
<keyword evidence="3" id="KW-0786">Thiamine pyrophosphate</keyword>
<comment type="similarity">
    <text evidence="2">Belongs to the transketolase family.</text>
</comment>
<dbReference type="PANTHER" id="PTHR47514">
    <property type="entry name" value="TRANSKETOLASE N-TERMINAL SECTION-RELATED"/>
    <property type="match status" value="1"/>
</dbReference>
<dbReference type="InterPro" id="IPR005474">
    <property type="entry name" value="Transketolase_N"/>
</dbReference>
<dbReference type="InterPro" id="IPR029061">
    <property type="entry name" value="THDP-binding"/>
</dbReference>
<dbReference type="EMBL" id="UINC01124838">
    <property type="protein sequence ID" value="SVD02255.1"/>
    <property type="molecule type" value="Genomic_DNA"/>
</dbReference>
<dbReference type="Pfam" id="PF00456">
    <property type="entry name" value="Transketolase_N"/>
    <property type="match status" value="1"/>
</dbReference>
<comment type="cofactor">
    <cofactor evidence="1">
        <name>thiamine diphosphate</name>
        <dbReference type="ChEBI" id="CHEBI:58937"/>
    </cofactor>
</comment>
<evidence type="ECO:0000256" key="2">
    <source>
        <dbReference type="ARBA" id="ARBA00007131"/>
    </source>
</evidence>
<organism evidence="5">
    <name type="scientific">marine metagenome</name>
    <dbReference type="NCBI Taxonomy" id="408172"/>
    <lineage>
        <taxon>unclassified sequences</taxon>
        <taxon>metagenomes</taxon>
        <taxon>ecological metagenomes</taxon>
    </lineage>
</organism>
<evidence type="ECO:0000313" key="5">
    <source>
        <dbReference type="EMBL" id="SVD02255.1"/>
    </source>
</evidence>
<sequence>MNKPKILLLEEKAFTLRKHVIKMVAKHGKGYVQQGLGASDLFSVLFFDELKLEDDQTDQFKRDRFILSTAHNSAVFHACLAERGLIPVDDLKNYCIDGSPLEINVSERLGKYVEATCGSLGQGLSVAQGMALSAKRNKSESRFYVILGDGELQEGQTWEAILSAGAWNIANLCLIVDCNGMQVEGDINKVISLEPLKEKFISFGWNTINCNGNDIAELLSSFKSAKECKAKPSVLLAKTLVGKGVSFLEGQLSHNLFFPKNVANKALKFLN</sequence>
<accession>A0A382RYL9</accession>
<evidence type="ECO:0000259" key="4">
    <source>
        <dbReference type="Pfam" id="PF00456"/>
    </source>
</evidence>
<dbReference type="PANTHER" id="PTHR47514:SF1">
    <property type="entry name" value="TRANSKETOLASE N-TERMINAL SECTION-RELATED"/>
    <property type="match status" value="1"/>
</dbReference>
<name>A0A382RYL9_9ZZZZ</name>
<dbReference type="AlphaFoldDB" id="A0A382RYL9"/>
<feature type="domain" description="Transketolase N-terminal" evidence="4">
    <location>
        <begin position="15"/>
        <end position="250"/>
    </location>
</feature>
<evidence type="ECO:0000256" key="3">
    <source>
        <dbReference type="ARBA" id="ARBA00023052"/>
    </source>
</evidence>